<dbReference type="AlphaFoldDB" id="A0AAW5RCF1"/>
<accession>A0AAW5RCF1</accession>
<sequence length="84" mass="8948">MSNQQIKICDYCDDGNGECVYPYYGLAPHTHQQGVLGSTEFIGEIPDNFSPDGDGLGVYTHCLNCGGDGTFDGVVLEPKADTEG</sequence>
<dbReference type="Proteomes" id="UP001208534">
    <property type="component" value="Unassembled WGS sequence"/>
</dbReference>
<comment type="caution">
    <text evidence="1">The sequence shown here is derived from an EMBL/GenBank/DDBJ whole genome shotgun (WGS) entry which is preliminary data.</text>
</comment>
<dbReference type="EMBL" id="JAHPRE010000091">
    <property type="protein sequence ID" value="MCU4398398.1"/>
    <property type="molecule type" value="Genomic_DNA"/>
</dbReference>
<dbReference type="RefSeq" id="WP_262579547.1">
    <property type="nucleotide sequence ID" value="NZ_JAHPRE010000091.1"/>
</dbReference>
<evidence type="ECO:0000313" key="1">
    <source>
        <dbReference type="EMBL" id="MCU4398398.1"/>
    </source>
</evidence>
<organism evidence="1 2">
    <name type="scientific">Acinetobacter junii</name>
    <dbReference type="NCBI Taxonomy" id="40215"/>
    <lineage>
        <taxon>Bacteria</taxon>
        <taxon>Pseudomonadati</taxon>
        <taxon>Pseudomonadota</taxon>
        <taxon>Gammaproteobacteria</taxon>
        <taxon>Moraxellales</taxon>
        <taxon>Moraxellaceae</taxon>
        <taxon>Acinetobacter</taxon>
    </lineage>
</organism>
<reference evidence="1" key="1">
    <citation type="submission" date="2021-06" db="EMBL/GenBank/DDBJ databases">
        <title>Propagation of a rapidly emergent carbapenem-resistant Acinetobacter baumannii lineage by various extra-hospital transmission networks.</title>
        <authorList>
            <person name="Calix J."/>
        </authorList>
    </citation>
    <scope>NUCLEOTIDE SEQUENCE</scope>
    <source>
        <strain evidence="1">WU_MDCI_Aw63</strain>
    </source>
</reference>
<proteinExistence type="predicted"/>
<gene>
    <name evidence="1" type="ORF">KTH64_15950</name>
</gene>
<evidence type="ECO:0000313" key="2">
    <source>
        <dbReference type="Proteomes" id="UP001208534"/>
    </source>
</evidence>
<evidence type="ECO:0008006" key="3">
    <source>
        <dbReference type="Google" id="ProtNLM"/>
    </source>
</evidence>
<name>A0AAW5RCF1_ACIJU</name>
<protein>
    <recommendedName>
        <fullName evidence="3">Molecular chaperone DnaJ</fullName>
    </recommendedName>
</protein>